<comment type="caution">
    <text evidence="1">The sequence shown here is derived from an EMBL/GenBank/DDBJ whole genome shotgun (WGS) entry which is preliminary data.</text>
</comment>
<evidence type="ECO:0000313" key="1">
    <source>
        <dbReference type="EMBL" id="EER57579.1"/>
    </source>
</evidence>
<accession>C5TD67</accession>
<reference evidence="1 2" key="1">
    <citation type="submission" date="2009-05" db="EMBL/GenBank/DDBJ databases">
        <title>The draft genome of Acidovorax delafieldii 2AN.</title>
        <authorList>
            <consortium name="US DOE Joint Genome Institute (JGI-PGF)"/>
            <person name="Lucas S."/>
            <person name="Copeland A."/>
            <person name="Lapidus A."/>
            <person name="Glavina del Rio T."/>
            <person name="Tice H."/>
            <person name="Bruce D."/>
            <person name="Goodwin L."/>
            <person name="Pitluck S."/>
            <person name="Larimer F."/>
            <person name="Land M.L."/>
            <person name="Hauser L."/>
            <person name="Shelobolina E.S."/>
            <person name="Picardal F."/>
            <person name="Roden E."/>
            <person name="Emerson D."/>
        </authorList>
    </citation>
    <scope>NUCLEOTIDE SEQUENCE [LARGE SCALE GENOMIC DNA]</scope>
    <source>
        <strain evidence="1 2">2AN</strain>
    </source>
</reference>
<feature type="non-terminal residue" evidence="1">
    <location>
        <position position="44"/>
    </location>
</feature>
<protein>
    <submittedName>
        <fullName evidence="1">Amine oxidase</fullName>
    </submittedName>
</protein>
<dbReference type="EMBL" id="ACQT01000600">
    <property type="protein sequence ID" value="EER57579.1"/>
    <property type="molecule type" value="Genomic_DNA"/>
</dbReference>
<organism evidence="1 2">
    <name type="scientific">Acidovorax delafieldii 2AN</name>
    <dbReference type="NCBI Taxonomy" id="573060"/>
    <lineage>
        <taxon>Bacteria</taxon>
        <taxon>Pseudomonadati</taxon>
        <taxon>Pseudomonadota</taxon>
        <taxon>Betaproteobacteria</taxon>
        <taxon>Burkholderiales</taxon>
        <taxon>Comamonadaceae</taxon>
        <taxon>Acidovorax</taxon>
    </lineage>
</organism>
<proteinExistence type="predicted"/>
<dbReference type="AlphaFoldDB" id="C5TD67"/>
<sequence length="44" mass="4608">MQRRQFLATAAASALAAGCHDAPRALEGSFTGIDIARGHALRDL</sequence>
<gene>
    <name evidence="1" type="ORF">AcdelDRAFT_4848</name>
</gene>
<name>C5TD67_ACIDE</name>
<evidence type="ECO:0000313" key="2">
    <source>
        <dbReference type="Proteomes" id="UP000003856"/>
    </source>
</evidence>
<dbReference type="PROSITE" id="PS51257">
    <property type="entry name" value="PROKAR_LIPOPROTEIN"/>
    <property type="match status" value="1"/>
</dbReference>
<keyword evidence="2" id="KW-1185">Reference proteome</keyword>
<dbReference type="Proteomes" id="UP000003856">
    <property type="component" value="Unassembled WGS sequence"/>
</dbReference>